<reference evidence="2 3" key="1">
    <citation type="submission" date="2016-10" db="EMBL/GenBank/DDBJ databases">
        <authorList>
            <person name="de Groot N.N."/>
        </authorList>
    </citation>
    <scope>NUCLEOTIDE SEQUENCE [LARGE SCALE GENOMIC DNA]</scope>
    <source>
        <strain evidence="2 3">BS3655</strain>
    </source>
</reference>
<feature type="transmembrane region" description="Helical" evidence="1">
    <location>
        <begin position="29"/>
        <end position="46"/>
    </location>
</feature>
<evidence type="ECO:0000256" key="1">
    <source>
        <dbReference type="SAM" id="Phobius"/>
    </source>
</evidence>
<gene>
    <name evidence="2" type="ORF">SAMN04490185_5504</name>
</gene>
<dbReference type="AlphaFoldDB" id="A0A1H5I1T7"/>
<feature type="transmembrane region" description="Helical" evidence="1">
    <location>
        <begin position="6"/>
        <end position="22"/>
    </location>
</feature>
<sequence length="79" mass="8850">MSEYLGYGLLLGIALILGFFVRPYRYRKWLGISAFVLGGVAAFIVVPKIDGFDLDALPIMLLSFGAGLFFDRHRYSNDD</sequence>
<dbReference type="EMBL" id="FNTF01000002">
    <property type="protein sequence ID" value="SEE34145.1"/>
    <property type="molecule type" value="Genomic_DNA"/>
</dbReference>
<protein>
    <submittedName>
        <fullName evidence="2">Uncharacterized protein</fullName>
    </submittedName>
</protein>
<keyword evidence="1" id="KW-0472">Membrane</keyword>
<organism evidence="2 3">
    <name type="scientific">Pseudomonas frederiksbergensis</name>
    <dbReference type="NCBI Taxonomy" id="104087"/>
    <lineage>
        <taxon>Bacteria</taxon>
        <taxon>Pseudomonadati</taxon>
        <taxon>Pseudomonadota</taxon>
        <taxon>Gammaproteobacteria</taxon>
        <taxon>Pseudomonadales</taxon>
        <taxon>Pseudomonadaceae</taxon>
        <taxon>Pseudomonas</taxon>
    </lineage>
</organism>
<evidence type="ECO:0000313" key="2">
    <source>
        <dbReference type="EMBL" id="SEE34145.1"/>
    </source>
</evidence>
<keyword evidence="1" id="KW-0812">Transmembrane</keyword>
<proteinExistence type="predicted"/>
<evidence type="ECO:0000313" key="3">
    <source>
        <dbReference type="Proteomes" id="UP000183114"/>
    </source>
</evidence>
<keyword evidence="1" id="KW-1133">Transmembrane helix</keyword>
<dbReference type="Proteomes" id="UP000183114">
    <property type="component" value="Unassembled WGS sequence"/>
</dbReference>
<feature type="transmembrane region" description="Helical" evidence="1">
    <location>
        <begin position="52"/>
        <end position="70"/>
    </location>
</feature>
<name>A0A1H5I1T7_9PSED</name>
<accession>A0A1H5I1T7</accession>